<accession>A0A8H5YDW4</accession>
<keyword evidence="3" id="KW-0238">DNA-binding</keyword>
<keyword evidence="4" id="KW-0804">Transcription</keyword>
<dbReference type="InterPro" id="IPR001138">
    <property type="entry name" value="Zn2Cys6_DnaBD"/>
</dbReference>
<dbReference type="InterPro" id="IPR051127">
    <property type="entry name" value="Fungal_SecMet_Regulators"/>
</dbReference>
<dbReference type="SUPFAM" id="SSF57701">
    <property type="entry name" value="Zn2/Cys6 DNA-binding domain"/>
    <property type="match status" value="1"/>
</dbReference>
<feature type="region of interest" description="Disordered" evidence="6">
    <location>
        <begin position="1"/>
        <end position="41"/>
    </location>
</feature>
<dbReference type="GO" id="GO:0000435">
    <property type="term" value="P:positive regulation of transcription from RNA polymerase II promoter by galactose"/>
    <property type="evidence" value="ECO:0007669"/>
    <property type="project" value="TreeGrafter"/>
</dbReference>
<dbReference type="InterPro" id="IPR011852">
    <property type="entry name" value="TRAP_TAXI"/>
</dbReference>
<dbReference type="Pfam" id="PF04082">
    <property type="entry name" value="Fungal_trans"/>
    <property type="match status" value="1"/>
</dbReference>
<evidence type="ECO:0000256" key="1">
    <source>
        <dbReference type="ARBA" id="ARBA00022723"/>
    </source>
</evidence>
<dbReference type="SUPFAM" id="SSF53850">
    <property type="entry name" value="Periplasmic binding protein-like II"/>
    <property type="match status" value="1"/>
</dbReference>
<dbReference type="PANTHER" id="PTHR47424">
    <property type="entry name" value="REGULATORY PROTEIN GAL4"/>
    <property type="match status" value="1"/>
</dbReference>
<keyword evidence="9" id="KW-1185">Reference proteome</keyword>
<dbReference type="Pfam" id="PF16868">
    <property type="entry name" value="NMT1_3"/>
    <property type="match status" value="1"/>
</dbReference>
<feature type="domain" description="Zn(2)-C6 fungal-type" evidence="7">
    <location>
        <begin position="50"/>
        <end position="80"/>
    </location>
</feature>
<feature type="region of interest" description="Disordered" evidence="6">
    <location>
        <begin position="232"/>
        <end position="264"/>
    </location>
</feature>
<evidence type="ECO:0000256" key="6">
    <source>
        <dbReference type="SAM" id="MobiDB-lite"/>
    </source>
</evidence>
<reference evidence="8 9" key="1">
    <citation type="submission" date="2020-05" db="EMBL/GenBank/DDBJ databases">
        <title>Identification and distribution of gene clusters putatively required for synthesis of sphingolipid metabolism inhibitors in phylogenetically diverse species of the filamentous fungus Fusarium.</title>
        <authorList>
            <person name="Kim H.-S."/>
            <person name="Busman M."/>
            <person name="Brown D.W."/>
            <person name="Divon H."/>
            <person name="Uhlig S."/>
            <person name="Proctor R.H."/>
        </authorList>
    </citation>
    <scope>NUCLEOTIDE SEQUENCE [LARGE SCALE GENOMIC DNA]</scope>
    <source>
        <strain evidence="8 9">NRRL 26131</strain>
    </source>
</reference>
<dbReference type="GO" id="GO:0008270">
    <property type="term" value="F:zinc ion binding"/>
    <property type="evidence" value="ECO:0007669"/>
    <property type="project" value="InterPro"/>
</dbReference>
<dbReference type="InterPro" id="IPR007219">
    <property type="entry name" value="XnlR_reg_dom"/>
</dbReference>
<dbReference type="CDD" id="cd00067">
    <property type="entry name" value="GAL4"/>
    <property type="match status" value="1"/>
</dbReference>
<evidence type="ECO:0000256" key="4">
    <source>
        <dbReference type="ARBA" id="ARBA00023163"/>
    </source>
</evidence>
<dbReference type="PROSITE" id="PS00463">
    <property type="entry name" value="ZN2_CY6_FUNGAL_1"/>
    <property type="match status" value="1"/>
</dbReference>
<dbReference type="GO" id="GO:0005634">
    <property type="term" value="C:nucleus"/>
    <property type="evidence" value="ECO:0007669"/>
    <property type="project" value="TreeGrafter"/>
</dbReference>
<keyword evidence="1" id="KW-0479">Metal-binding</keyword>
<dbReference type="EMBL" id="JAAQPF010000220">
    <property type="protein sequence ID" value="KAF5710392.1"/>
    <property type="molecule type" value="Genomic_DNA"/>
</dbReference>
<dbReference type="Pfam" id="PF00172">
    <property type="entry name" value="Zn_clus"/>
    <property type="match status" value="1"/>
</dbReference>
<dbReference type="InterPro" id="IPR036864">
    <property type="entry name" value="Zn2-C6_fun-type_DNA-bd_sf"/>
</dbReference>
<dbReference type="AlphaFoldDB" id="A0A8H5YDW4"/>
<evidence type="ECO:0000256" key="5">
    <source>
        <dbReference type="ARBA" id="ARBA00023242"/>
    </source>
</evidence>
<sequence length="761" mass="84810">MYSPPGTQTQERGKSPPGLDIPPSKTVKDAAKRTENSIVRPRKRQKVDLACEECRSRKVRCDGLRPECNVCKRRQKLCIYLPEASRLTGSRRVLHSLHDRLASLEAKASGESRPKLSTENITVSTCFGESLPLGQSPRVFNVGPTPSPSQQCTTESIVAPEPTVPHPPTGLLTTYSSEDTSPKIGSLPSGQDLGDISAMGMALPTTESSTHISREFYGEPSAASLLHDMLHRDRRPSAPGDSKQDSAFHPSPPSTRHSFSVPCSSNTDEYHLPPRHVADNLLCIYRERVQTIYPFLHWQTLMEAYNRLWLSDSEIKNMPHLTGIGLGVFALATQFTAGSDHDRKERTAPFLRRSRHLMHLDFLDDANISLIQALLIFARYLQSTNLPSRCWNVAGMAYRMAQSLGLHLAMNETGKKQKRSKMATTDLGELNKQNESGPRIERSLTLHFTGDWGMANFHRICSWLSQQFCDRAGPKSQVSVWNLRDGGMEAITDVFSGRVHLCIATPAQLMTTALTGQGIFQPHGPMPSLRSLGVLPQNDRMVFAISPKYDVHSFSELRKKKPALRIATSTNDGTNFIGYIASEMMKAHLIDETELTSWGGQYMTATRPEQAMALVMNGEADVLLQEAIMKPWWESVIEKNKFVPLPAETSALARFHENNPGSTRPNTDPLPAGFWPSLTETLPCLDFSDFVVLVRDDLPEDIAHLLTWCLIESRAGIESQYHHLPPEKSPLTYPLVPRKIAQSPVPLHRGAQRYYREAGIL</sequence>
<dbReference type="GO" id="GO:0000981">
    <property type="term" value="F:DNA-binding transcription factor activity, RNA polymerase II-specific"/>
    <property type="evidence" value="ECO:0007669"/>
    <property type="project" value="InterPro"/>
</dbReference>
<dbReference type="GO" id="GO:0000978">
    <property type="term" value="F:RNA polymerase II cis-regulatory region sequence-specific DNA binding"/>
    <property type="evidence" value="ECO:0007669"/>
    <property type="project" value="TreeGrafter"/>
</dbReference>
<protein>
    <submittedName>
        <fullName evidence="8">Transcription activator acu-15</fullName>
    </submittedName>
</protein>
<proteinExistence type="predicted"/>
<dbReference type="PANTHER" id="PTHR47424:SF3">
    <property type="entry name" value="REGULATORY PROTEIN GAL4"/>
    <property type="match status" value="1"/>
</dbReference>
<comment type="caution">
    <text evidence="8">The sequence shown here is derived from an EMBL/GenBank/DDBJ whole genome shotgun (WGS) entry which is preliminary data.</text>
</comment>
<keyword evidence="5" id="KW-0539">Nucleus</keyword>
<dbReference type="SMART" id="SM00066">
    <property type="entry name" value="GAL4"/>
    <property type="match status" value="1"/>
</dbReference>
<evidence type="ECO:0000256" key="3">
    <source>
        <dbReference type="ARBA" id="ARBA00023125"/>
    </source>
</evidence>
<feature type="compositionally biased region" description="Polar residues" evidence="6">
    <location>
        <begin position="254"/>
        <end position="264"/>
    </location>
</feature>
<evidence type="ECO:0000313" key="8">
    <source>
        <dbReference type="EMBL" id="KAF5710392.1"/>
    </source>
</evidence>
<dbReference type="Gene3D" id="4.10.240.10">
    <property type="entry name" value="Zn(2)-C6 fungal-type DNA-binding domain"/>
    <property type="match status" value="1"/>
</dbReference>
<organism evidence="8 9">
    <name type="scientific">Fusarium globosum</name>
    <dbReference type="NCBI Taxonomy" id="78864"/>
    <lineage>
        <taxon>Eukaryota</taxon>
        <taxon>Fungi</taxon>
        <taxon>Dikarya</taxon>
        <taxon>Ascomycota</taxon>
        <taxon>Pezizomycotina</taxon>
        <taxon>Sordariomycetes</taxon>
        <taxon>Hypocreomycetidae</taxon>
        <taxon>Hypocreales</taxon>
        <taxon>Nectriaceae</taxon>
        <taxon>Fusarium</taxon>
        <taxon>Fusarium fujikuroi species complex</taxon>
    </lineage>
</organism>
<feature type="compositionally biased region" description="Basic and acidic residues" evidence="6">
    <location>
        <begin position="26"/>
        <end position="35"/>
    </location>
</feature>
<dbReference type="CDD" id="cd12148">
    <property type="entry name" value="fungal_TF_MHR"/>
    <property type="match status" value="1"/>
</dbReference>
<dbReference type="Proteomes" id="UP000532311">
    <property type="component" value="Unassembled WGS sequence"/>
</dbReference>
<keyword evidence="2" id="KW-0805">Transcription regulation</keyword>
<evidence type="ECO:0000256" key="2">
    <source>
        <dbReference type="ARBA" id="ARBA00023015"/>
    </source>
</evidence>
<evidence type="ECO:0000313" key="9">
    <source>
        <dbReference type="Proteomes" id="UP000532311"/>
    </source>
</evidence>
<name>A0A8H5YDW4_9HYPO</name>
<dbReference type="PROSITE" id="PS50048">
    <property type="entry name" value="ZN2_CY6_FUNGAL_2"/>
    <property type="match status" value="1"/>
</dbReference>
<feature type="compositionally biased region" description="Polar residues" evidence="6">
    <location>
        <begin position="1"/>
        <end position="10"/>
    </location>
</feature>
<gene>
    <name evidence="8" type="ORF">FGLOB1_5506</name>
</gene>
<dbReference type="Gene3D" id="3.40.190.10">
    <property type="entry name" value="Periplasmic binding protein-like II"/>
    <property type="match status" value="2"/>
</dbReference>
<evidence type="ECO:0000259" key="7">
    <source>
        <dbReference type="PROSITE" id="PS50048"/>
    </source>
</evidence>
<dbReference type="GO" id="GO:0006351">
    <property type="term" value="P:DNA-templated transcription"/>
    <property type="evidence" value="ECO:0007669"/>
    <property type="project" value="InterPro"/>
</dbReference>